<proteinExistence type="predicted"/>
<evidence type="ECO:0000313" key="1">
    <source>
        <dbReference type="EMBL" id="MBR8672647.1"/>
    </source>
</evidence>
<dbReference type="AlphaFoldDB" id="A0A941GME6"/>
<reference evidence="1" key="1">
    <citation type="submission" date="2021-04" db="EMBL/GenBank/DDBJ databases">
        <title>Genomic analysis of electroactive and textile dye degrading Bacillus circulans strain: DC10 isolated from constructed wetland-microbial fuel cells treating textile dye wastewaters.</title>
        <authorList>
            <person name="Patel D.U."/>
            <person name="Desai C.R."/>
        </authorList>
    </citation>
    <scope>NUCLEOTIDE SEQUENCE</scope>
    <source>
        <strain evidence="1">DC10</strain>
    </source>
</reference>
<dbReference type="RefSeq" id="WP_212121787.1">
    <property type="nucleotide sequence ID" value="NZ_JAGTPX020000071.1"/>
</dbReference>
<organism evidence="1">
    <name type="scientific">Niallia circulans</name>
    <name type="common">Bacillus circulans</name>
    <dbReference type="NCBI Taxonomy" id="1397"/>
    <lineage>
        <taxon>Bacteria</taxon>
        <taxon>Bacillati</taxon>
        <taxon>Bacillota</taxon>
        <taxon>Bacilli</taxon>
        <taxon>Bacillales</taxon>
        <taxon>Bacillaceae</taxon>
        <taxon>Niallia</taxon>
    </lineage>
</organism>
<comment type="caution">
    <text evidence="1">The sequence shown here is derived from an EMBL/GenBank/DDBJ whole genome shotgun (WGS) entry which is preliminary data.</text>
</comment>
<name>A0A941GME6_NIACI</name>
<sequence>MESVEKVVVPLDNFHHELLNAVQEKLCSKGKNMKRADILLKALFNHALNDILDTESLDEVMSKYYKDIC</sequence>
<dbReference type="EMBL" id="JAGTPX010000053">
    <property type="protein sequence ID" value="MBR8672647.1"/>
    <property type="molecule type" value="Genomic_DNA"/>
</dbReference>
<gene>
    <name evidence="1" type="ORF">KD144_24230</name>
</gene>
<accession>A0A941GME6</accession>
<protein>
    <submittedName>
        <fullName evidence="1">Uncharacterized protein</fullName>
    </submittedName>
</protein>